<sequence length="75" mass="8844">MFHLERSVVIFATEMIRLSQRLLAISLNYRKRYTKRVQCCKRLSIVFMRLLLSSVSPHVCYKNLRGRGSFSPPHC</sequence>
<protein>
    <submittedName>
        <fullName evidence="2">Secreted protein</fullName>
    </submittedName>
</protein>
<proteinExistence type="predicted"/>
<name>A0A0M3HK62_ASCLU</name>
<evidence type="ECO:0000313" key="2">
    <source>
        <dbReference type="WBParaSite" id="ALUE_0000190701-mRNA-1"/>
    </source>
</evidence>
<organism evidence="1 2">
    <name type="scientific">Ascaris lumbricoides</name>
    <name type="common">Giant roundworm</name>
    <dbReference type="NCBI Taxonomy" id="6252"/>
    <lineage>
        <taxon>Eukaryota</taxon>
        <taxon>Metazoa</taxon>
        <taxon>Ecdysozoa</taxon>
        <taxon>Nematoda</taxon>
        <taxon>Chromadorea</taxon>
        <taxon>Rhabditida</taxon>
        <taxon>Spirurina</taxon>
        <taxon>Ascaridomorpha</taxon>
        <taxon>Ascaridoidea</taxon>
        <taxon>Ascarididae</taxon>
        <taxon>Ascaris</taxon>
    </lineage>
</organism>
<evidence type="ECO:0000313" key="1">
    <source>
        <dbReference type="Proteomes" id="UP000036681"/>
    </source>
</evidence>
<keyword evidence="1" id="KW-1185">Reference proteome</keyword>
<dbReference type="AlphaFoldDB" id="A0A0M3HK62"/>
<dbReference type="WBParaSite" id="ALUE_0000190701-mRNA-1">
    <property type="protein sequence ID" value="ALUE_0000190701-mRNA-1"/>
    <property type="gene ID" value="ALUE_0000190701"/>
</dbReference>
<dbReference type="Proteomes" id="UP000036681">
    <property type="component" value="Unplaced"/>
</dbReference>
<reference evidence="2" key="1">
    <citation type="submission" date="2017-02" db="UniProtKB">
        <authorList>
            <consortium name="WormBaseParasite"/>
        </authorList>
    </citation>
    <scope>IDENTIFICATION</scope>
</reference>
<accession>A0A0M3HK62</accession>